<feature type="domain" description="DUF7730" evidence="1">
    <location>
        <begin position="46"/>
        <end position="158"/>
    </location>
</feature>
<dbReference type="AlphaFoldDB" id="A0A9W8YTX0"/>
<organism evidence="2 3">
    <name type="scientific">Gnomoniopsis smithogilvyi</name>
    <dbReference type="NCBI Taxonomy" id="1191159"/>
    <lineage>
        <taxon>Eukaryota</taxon>
        <taxon>Fungi</taxon>
        <taxon>Dikarya</taxon>
        <taxon>Ascomycota</taxon>
        <taxon>Pezizomycotina</taxon>
        <taxon>Sordariomycetes</taxon>
        <taxon>Sordariomycetidae</taxon>
        <taxon>Diaporthales</taxon>
        <taxon>Gnomoniaceae</taxon>
        <taxon>Gnomoniopsis</taxon>
    </lineage>
</organism>
<sequence length="326" mass="36614">MACSRLTSFACVGKRRRTIVDYREDGDDDEVGQWNNDDDGEWGKPPAEIRNLIYEECLDQKGGSYCIGKIKLRLGRMQAAANGLVWHGGQNLKKIRVQRSINIGLLQTNKAIHTEAAPLLYRHPFKFLAVHTLQLFLLRLKPATISHLQHIDLEYQTVATVGRYLPVALALLSPAANIRFLRVPSIEGFPHGPTGFDRRLGPVPWGVDMTVADWDTLVGRNMAKEVYTYMFPFLAKFLRNPERKEDQAGSSRVSQLLSTIRVFEEALLDGPQATGCSGLHMNCIKMGRGHVIRPSSAIVNAPWTPARREAMREAMGQEIQRLVEVD</sequence>
<evidence type="ECO:0000313" key="2">
    <source>
        <dbReference type="EMBL" id="KAJ4390088.1"/>
    </source>
</evidence>
<evidence type="ECO:0000313" key="3">
    <source>
        <dbReference type="Proteomes" id="UP001140453"/>
    </source>
</evidence>
<dbReference type="OrthoDB" id="62952at2759"/>
<accession>A0A9W8YTX0</accession>
<dbReference type="Pfam" id="PF24864">
    <property type="entry name" value="DUF7730"/>
    <property type="match status" value="1"/>
</dbReference>
<reference evidence="2" key="1">
    <citation type="submission" date="2022-10" db="EMBL/GenBank/DDBJ databases">
        <title>Tapping the CABI collections for fungal endophytes: first genome assemblies for Collariella, Neodidymelliopsis, Ascochyta clinopodiicola, Didymella pomorum, Didymosphaeria variabile, Neocosmospora piperis and Neocucurbitaria cava.</title>
        <authorList>
            <person name="Hill R."/>
        </authorList>
    </citation>
    <scope>NUCLEOTIDE SEQUENCE</scope>
    <source>
        <strain evidence="2">IMI 355082</strain>
    </source>
</reference>
<proteinExistence type="predicted"/>
<comment type="caution">
    <text evidence="2">The sequence shown here is derived from an EMBL/GenBank/DDBJ whole genome shotgun (WGS) entry which is preliminary data.</text>
</comment>
<dbReference type="InterPro" id="IPR056632">
    <property type="entry name" value="DUF7730"/>
</dbReference>
<dbReference type="EMBL" id="JAPEVB010000004">
    <property type="protein sequence ID" value="KAJ4390088.1"/>
    <property type="molecule type" value="Genomic_DNA"/>
</dbReference>
<dbReference type="Proteomes" id="UP001140453">
    <property type="component" value="Unassembled WGS sequence"/>
</dbReference>
<gene>
    <name evidence="2" type="ORF">N0V93_007561</name>
</gene>
<evidence type="ECO:0000259" key="1">
    <source>
        <dbReference type="Pfam" id="PF24864"/>
    </source>
</evidence>
<keyword evidence="3" id="KW-1185">Reference proteome</keyword>
<dbReference type="PANTHER" id="PTHR38790:SF4">
    <property type="entry name" value="2EXR DOMAIN-CONTAINING PROTEIN"/>
    <property type="match status" value="1"/>
</dbReference>
<name>A0A9W8YTX0_9PEZI</name>
<protein>
    <recommendedName>
        <fullName evidence="1">DUF7730 domain-containing protein</fullName>
    </recommendedName>
</protein>
<dbReference type="PANTHER" id="PTHR38790">
    <property type="entry name" value="2EXR DOMAIN-CONTAINING PROTEIN-RELATED"/>
    <property type="match status" value="1"/>
</dbReference>